<comment type="caution">
    <text evidence="1">The sequence shown here is derived from an EMBL/GenBank/DDBJ whole genome shotgun (WGS) entry which is preliminary data.</text>
</comment>
<dbReference type="Proteomes" id="UP000535491">
    <property type="component" value="Unassembled WGS sequence"/>
</dbReference>
<dbReference type="Pfam" id="PF10676">
    <property type="entry name" value="gerPA"/>
    <property type="match status" value="1"/>
</dbReference>
<dbReference type="AlphaFoldDB" id="A0A7W1WSU1"/>
<evidence type="ECO:0000313" key="2">
    <source>
        <dbReference type="Proteomes" id="UP000535491"/>
    </source>
</evidence>
<dbReference type="InterPro" id="IPR019618">
    <property type="entry name" value="Spore_germination_GerPA"/>
</dbReference>
<proteinExistence type="predicted"/>
<organism evidence="1 2">
    <name type="scientific">Paenactinomyces guangxiensis</name>
    <dbReference type="NCBI Taxonomy" id="1490290"/>
    <lineage>
        <taxon>Bacteria</taxon>
        <taxon>Bacillati</taxon>
        <taxon>Bacillota</taxon>
        <taxon>Bacilli</taxon>
        <taxon>Bacillales</taxon>
        <taxon>Thermoactinomycetaceae</taxon>
        <taxon>Paenactinomyces</taxon>
    </lineage>
</organism>
<evidence type="ECO:0000313" key="1">
    <source>
        <dbReference type="EMBL" id="MBA4495413.1"/>
    </source>
</evidence>
<gene>
    <name evidence="1" type="ORF">H1191_13985</name>
</gene>
<sequence>MGTVNNIFNLKINNVSSSGIVNFGSSINIAPESYNKIVGGATPIGDFTRNIDLERNILFDPDVADMPNV</sequence>
<keyword evidence="2" id="KW-1185">Reference proteome</keyword>
<protein>
    <submittedName>
        <fullName evidence="1">Spore germination protein</fullName>
    </submittedName>
</protein>
<accession>A0A7W1WSU1</accession>
<dbReference type="EMBL" id="JACEIQ010000015">
    <property type="protein sequence ID" value="MBA4495413.1"/>
    <property type="molecule type" value="Genomic_DNA"/>
</dbReference>
<dbReference type="RefSeq" id="WP_181752836.1">
    <property type="nucleotide sequence ID" value="NZ_JACEIQ010000015.1"/>
</dbReference>
<reference evidence="1 2" key="1">
    <citation type="submission" date="2020-07" db="EMBL/GenBank/DDBJ databases">
        <authorList>
            <person name="Feng H."/>
        </authorList>
    </citation>
    <scope>NUCLEOTIDE SEQUENCE [LARGE SCALE GENOMIC DNA]</scope>
    <source>
        <strain evidence="2">s-10</strain>
    </source>
</reference>
<name>A0A7W1WSU1_9BACL</name>